<accession>A0A6C2UF89</accession>
<dbReference type="InterPro" id="IPR013783">
    <property type="entry name" value="Ig-like_fold"/>
</dbReference>
<dbReference type="SUPFAM" id="SSF49265">
    <property type="entry name" value="Fibronectin type III"/>
    <property type="match status" value="1"/>
</dbReference>
<dbReference type="Gene3D" id="2.60.40.10">
    <property type="entry name" value="Immunoglobulins"/>
    <property type="match status" value="2"/>
</dbReference>
<dbReference type="Proteomes" id="UP000346198">
    <property type="component" value="Unassembled WGS sequence"/>
</dbReference>
<gene>
    <name evidence="2" type="ORF">SCARR_00642</name>
</gene>
<keyword evidence="1" id="KW-0732">Signal</keyword>
<dbReference type="RefSeq" id="WP_136060057.1">
    <property type="nucleotide sequence ID" value="NZ_CAAHFH010000001.1"/>
</dbReference>
<evidence type="ECO:0000256" key="1">
    <source>
        <dbReference type="SAM" id="SignalP"/>
    </source>
</evidence>
<evidence type="ECO:0000313" key="3">
    <source>
        <dbReference type="Proteomes" id="UP000346198"/>
    </source>
</evidence>
<protein>
    <recommendedName>
        <fullName evidence="4">Fibronectin type-III domain-containing protein</fullName>
    </recommendedName>
</protein>
<sequence length="1106" mass="117017">MKIKRAIMAVLVGMGMISATWADSTIINTGFAAGDGYSDGDLAGQTDTTGGGGIWTQASDTLPNAFNVDATAGIAENETIAVTSGARTVYLSGATIGNAAKDEWTTVVDFTLKRDAAEGWANASIFTFGLSHIATNALSLSGQSDLTFSVGTEFSDNNIEIKSSVGDLSKLKPIEAGWDDSGAGATDLETEPLRLTAVLRKTSADGYYELSTTLENLTTGSNSVSMLGVVSATNAYQTAQYYLLQSSPALQSGAASDYFTASIDSLSTVLTNNVDLSELVAPVVAVVPGVGQVDLSWDSIVEADQYVVQRTAANVGIGGPYTDVVATITTNGYQDTAVLNGNLYYYIVTATNTATGVSADSDPVAGMPDAPAALVTGAFIDTTFTNTAIYANGDLAAQDKWRANFNTLANAFTVETAGDGFATGLSTVANTNDATVFWRDYSTNNVGAVWSGTLGFKVSVANAPTVEKVVGGVTNQVAVLTAEEAIFDFGLTSNTEGARTDPDDSDDAVITLYQGDDGEIRMGLNARYWSLADFGDNGIQLTAEELGWDPAWNNPSNSVPDFQTDLVELEWSIRKSTNEDYAYSSTIIATVGGNSITSDVKYCTGAYNAGTLWEATTANFVMAHQSPNPDLTEVSVDYVSVAHTNASEVPIIAPRNLASSIGNLSVNLAWALTGQEATGFDIYRSATNESTFILYESNVTNALPYLYVDAGLDDKRVYLYKIKAKFPGGDSDFSEIEAVRALGVSNALGYDPKGALTGGAFNLSKGTGIVSNDVVLFTGGGLNGSWVDETYVKDWEAGTDTWDTNAAPLVYGWVQHDNNDGGAAGMFVGVRDSATQDNIRMKSQGNASLLYVNGGPLDATAQTYTLEGKSANWDSTARPAVRNGSTWYACDTVFNNNVDQSFGDLSTLKWASFSAPAPGDTFVTMPASGDAAYTTRSLDNVTAVGWLREHNELDANRSVAYIRLLTGTTTTAYENWTFGYGIYNEDASSTGDYDNDGINNVTEWGLGGNPANDGNQGIQNHPYGVDDSGGFIYIHPALESWLTTGEPTYTVLENANLVHTDFTDESSSYTINIGGEWSSNRTDFVTVTNIIPAADAVKFFGLEVTE</sequence>
<organism evidence="2 3">
    <name type="scientific">Pontiella sulfatireligans</name>
    <dbReference type="NCBI Taxonomy" id="2750658"/>
    <lineage>
        <taxon>Bacteria</taxon>
        <taxon>Pseudomonadati</taxon>
        <taxon>Kiritimatiellota</taxon>
        <taxon>Kiritimatiellia</taxon>
        <taxon>Kiritimatiellales</taxon>
        <taxon>Pontiellaceae</taxon>
        <taxon>Pontiella</taxon>
    </lineage>
</organism>
<evidence type="ECO:0008006" key="4">
    <source>
        <dbReference type="Google" id="ProtNLM"/>
    </source>
</evidence>
<dbReference type="AlphaFoldDB" id="A0A6C2UF89"/>
<proteinExistence type="predicted"/>
<dbReference type="InterPro" id="IPR036116">
    <property type="entry name" value="FN3_sf"/>
</dbReference>
<reference evidence="2 3" key="1">
    <citation type="submission" date="2019-04" db="EMBL/GenBank/DDBJ databases">
        <authorList>
            <person name="Van Vliet M D."/>
        </authorList>
    </citation>
    <scope>NUCLEOTIDE SEQUENCE [LARGE SCALE GENOMIC DNA]</scope>
    <source>
        <strain evidence="2 3">F21</strain>
    </source>
</reference>
<evidence type="ECO:0000313" key="2">
    <source>
        <dbReference type="EMBL" id="VGO18589.1"/>
    </source>
</evidence>
<feature type="signal peptide" evidence="1">
    <location>
        <begin position="1"/>
        <end position="22"/>
    </location>
</feature>
<keyword evidence="3" id="KW-1185">Reference proteome</keyword>
<dbReference type="EMBL" id="CAAHFH010000001">
    <property type="protein sequence ID" value="VGO18589.1"/>
    <property type="molecule type" value="Genomic_DNA"/>
</dbReference>
<name>A0A6C2UF89_9BACT</name>
<feature type="chain" id="PRO_5025620601" description="Fibronectin type-III domain-containing protein" evidence="1">
    <location>
        <begin position="23"/>
        <end position="1106"/>
    </location>
</feature>